<feature type="domain" description="Ig-like" evidence="6">
    <location>
        <begin position="744"/>
        <end position="824"/>
    </location>
</feature>
<feature type="domain" description="Ig-like" evidence="6">
    <location>
        <begin position="118"/>
        <end position="209"/>
    </location>
</feature>
<dbReference type="EMBL" id="CU638793">
    <property type="protein sequence ID" value="CAP71942.1"/>
    <property type="molecule type" value="mRNA"/>
</dbReference>
<keyword evidence="4" id="KW-0393">Immunoglobulin domain</keyword>
<dbReference type="Gene3D" id="2.60.40.10">
    <property type="entry name" value="Immunoglobulins"/>
    <property type="match status" value="11"/>
</dbReference>
<keyword evidence="2" id="KW-1015">Disulfide bond</keyword>
<dbReference type="Pfam" id="PF13895">
    <property type="entry name" value="Ig_2"/>
    <property type="match status" value="2"/>
</dbReference>
<dbReference type="SMART" id="SM00409">
    <property type="entry name" value="IG"/>
    <property type="match status" value="10"/>
</dbReference>
<feature type="domain" description="Ig-like" evidence="6">
    <location>
        <begin position="921"/>
        <end position="996"/>
    </location>
</feature>
<dbReference type="PANTHER" id="PTHR44337">
    <property type="entry name" value="CARCINOEMBRYONIC ANTIGEN-RELATED CELL ADHESION MOLECULE 8"/>
    <property type="match status" value="1"/>
</dbReference>
<dbReference type="InterPro" id="IPR013098">
    <property type="entry name" value="Ig_I-set"/>
</dbReference>
<dbReference type="InterPro" id="IPR003598">
    <property type="entry name" value="Ig_sub2"/>
</dbReference>
<dbReference type="PANTHER" id="PTHR44337:SF20">
    <property type="entry name" value="CARCINOEMBRYONIC ANTIGEN-RELATED CELL ADHESION MOLECULE 5-RELATED"/>
    <property type="match status" value="1"/>
</dbReference>
<feature type="domain" description="Ig-like" evidence="6">
    <location>
        <begin position="299"/>
        <end position="385"/>
    </location>
</feature>
<dbReference type="PhylomeDB" id="B0CLZ7"/>
<dbReference type="AGR" id="ZFIN:ZDB-GENE-010724-14"/>
<protein>
    <submittedName>
        <fullName evidence="9">Carcinoembryonic antigen-related cell adhesion molecule 1 precursor</fullName>
    </submittedName>
    <submittedName>
        <fullName evidence="7">Ceacam1</fullName>
    </submittedName>
</protein>
<proteinExistence type="evidence at transcript level"/>
<dbReference type="InterPro" id="IPR036179">
    <property type="entry name" value="Ig-like_dom_sf"/>
</dbReference>
<dbReference type="Reactome" id="R-DRE-6798695">
    <property type="pathway name" value="Neutrophil degranulation"/>
</dbReference>
<feature type="domain" description="Ig-like" evidence="6">
    <location>
        <begin position="212"/>
        <end position="291"/>
    </location>
</feature>
<dbReference type="CDD" id="cd00096">
    <property type="entry name" value="Ig"/>
    <property type="match status" value="1"/>
</dbReference>
<feature type="domain" description="Ig-like" evidence="6">
    <location>
        <begin position="473"/>
        <end position="564"/>
    </location>
</feature>
<reference evidence="9" key="5">
    <citation type="journal article" date="2015" name="PLoS ONE">
        <title>First Demonstration of Antigen Induced Cytokine Expression by CD4-1+ Lymphocytes in a Poikilotherm: Studies in Zebrafish (Danio rerio).</title>
        <authorList>
            <person name="Yoon S."/>
            <person name="Mitra S."/>
            <person name="Wyse C."/>
            <person name="Alnabulsi A."/>
            <person name="Zou J."/>
            <person name="Weerdenburg E.M."/>
            <person name="van der Sar A.M."/>
            <person name="Wang D."/>
            <person name="Secombes C.J."/>
            <person name="Bird S."/>
        </authorList>
    </citation>
    <scope>NUCLEOTIDE SEQUENCE</scope>
</reference>
<dbReference type="CTD" id="634"/>
<reference evidence="9" key="3">
    <citation type="journal article" date="2012" name="J. Pathol.">
        <title>An osteosarcoma zebrafish model implicates Mmp-19 and Ets-1 as well as reduced host immune response in angiogenesis and migration.</title>
        <authorList>
            <person name="Mohseny A.B."/>
            <person name="Xiao W."/>
            <person name="Carvalho R."/>
            <person name="Spaink H.P."/>
            <person name="Hogendoorn P.C."/>
            <person name="Cleton-Jansen A.M."/>
        </authorList>
    </citation>
    <scope>NUCLEOTIDE SEQUENCE</scope>
</reference>
<dbReference type="PROSITE" id="PS50835">
    <property type="entry name" value="IG_LIKE"/>
    <property type="match status" value="10"/>
</dbReference>
<reference evidence="7" key="2">
    <citation type="submission" date="2008-01" db="EMBL/GenBank/DDBJ databases">
        <authorList>
            <person name="Martin S.and.Wright.G.J."/>
        </authorList>
    </citation>
    <scope>NUCLEOTIDE SEQUENCE</scope>
</reference>
<evidence type="ECO:0000313" key="7">
    <source>
        <dbReference type="EMBL" id="CAP71942.1"/>
    </source>
</evidence>
<feature type="signal peptide" evidence="5">
    <location>
        <begin position="1"/>
        <end position="18"/>
    </location>
</feature>
<keyword evidence="3" id="KW-0325">Glycoprotein</keyword>
<sequence>MGYKVLAFFVLFCAPGLCQVNVVPSNNPVAVGSNVTLDVNSSMPITVGLWLFGPSTLFMWYMGDIIPGNSLQPGVYFNSSTYQLTLSAVTLESSGVYVLDVYKPNRIRSEITLEVQEPVGNVNTTVNTTNLVEVNDTVYFTCSVTTSPVWFSWLNGNSAVKDGGRVQLQNSGQTLIINGVTRYDEGPFKCVVVNNISSQQSVEMKLNISYGPGNLTLTAMPEKTVYISGSNFSLSCSADSKPTATFNWMLNGNLLNVNGPVYVFTKATQNQSGVYTCGAQNAATLRYAAVTKTIRIVDPISEVVVNSTSFPVENVPFNLRCNVVGPVDSIQWMKDGVYLYTDNTTTLSSDNSTLSFKQLALSDDGLYQCTASNAVSDMTQAYNLTVNYGPINTAVSGPFVAAVGDSVTFSCSSNSRPQSQYSWYFNGFNVFNGPVYVTAALLQNQSGLYTCMAFNSITGKTNNNSMTLTVLVPVSNVVVNISDGQQPIFSNPFTLTCTASGNVDYIQWMLNGAVIYPQDGITFSSDNSTLSFSNLNLSDNGNYQCEASNDISNMTSTAYDLMVNYGPWNVTLNGPNMARAGSTVTFSCTADSYPASQFSWFFNSSWVGNGPVYVTAPLSHNSSGQYTCMAFNAITGSNSSSSAVQLNVIDPVSNVAVNVGNQQPVYNQPFTLTCTASGNVDYIQWVLNGTDFLPHDRITFSGDNSTLSFNNLTLSDNGHYQCEASNEISNMTSSVYDLVVNYGPWRVTINGPSMAETGSSVTFNCTADSLPASQFSWFFNSSWVGNGPVYVTAPLSQNSTGQYTCMAFNAITGINSSSSAVQLTVIDAITSVDVTPSPLIPLVSKSLQLTCNVNGPYINLYWLRNNNNFFPSNRITFSADNTTVTFSSLQTTDDGSYQCVAANAIRHHISNPYKLMVIYGPQSVQITLHPGIPPVLTCLAVSQPPSVYYWILDNNTVVGDQASITIPITSILGSNYTCVAKNPLTNLTLPISQVVSYPNAADRFQASHMLMGLLVLLFSLLQEWL</sequence>
<dbReference type="SUPFAM" id="SSF48726">
    <property type="entry name" value="Immunoglobulin"/>
    <property type="match status" value="10"/>
</dbReference>
<dbReference type="Pfam" id="PF13927">
    <property type="entry name" value="Ig_3"/>
    <property type="match status" value="5"/>
</dbReference>
<dbReference type="InterPro" id="IPR007110">
    <property type="entry name" value="Ig-like_dom"/>
</dbReference>
<reference evidence="9" key="6">
    <citation type="journal article" date="2021" name="PLoS ONE">
        <title>Characterization of a member of the CEACAM protein family as a novel marker of proton pump-rich ionocytes on the zebrafish epidermis.</title>
        <authorList>
            <person name="Kowalewski J."/>
            <person name="Paris T."/>
            <person name="Gonzalez C."/>
            <person name="Lelievre E."/>
            <person name="Castano Valencia L."/>
            <person name="Boutrois M."/>
            <person name="Augier C."/>
            <person name="Lutfalla G."/>
            <person name="Yatime L."/>
        </authorList>
    </citation>
    <scope>NUCLEOTIDE SEQUENCE</scope>
</reference>
<feature type="domain" description="Ig-like" evidence="6">
    <location>
        <begin position="390"/>
        <end position="467"/>
    </location>
</feature>
<dbReference type="GeneID" id="114465"/>
<reference evidence="9" key="8">
    <citation type="submission" date="2025-04" db="UniProtKB">
        <authorList>
            <consortium name="RefSeq"/>
        </authorList>
    </citation>
    <scope>IDENTIFICATION</scope>
</reference>
<evidence type="ECO:0000313" key="9">
    <source>
        <dbReference type="RefSeq" id="NP_001107266.1"/>
    </source>
</evidence>
<evidence type="ECO:0000256" key="1">
    <source>
        <dbReference type="ARBA" id="ARBA00022729"/>
    </source>
</evidence>
<dbReference type="KEGG" id="dre:114465"/>
<dbReference type="InterPro" id="IPR052598">
    <property type="entry name" value="IgSF_CEA-related"/>
</dbReference>
<evidence type="ECO:0000256" key="5">
    <source>
        <dbReference type="SAM" id="SignalP"/>
    </source>
</evidence>
<dbReference type="Proteomes" id="UP000000437">
    <property type="component" value="Chromosome 16"/>
</dbReference>
<evidence type="ECO:0000256" key="3">
    <source>
        <dbReference type="ARBA" id="ARBA00023180"/>
    </source>
</evidence>
<feature type="domain" description="Ig-like" evidence="6">
    <location>
        <begin position="651"/>
        <end position="741"/>
    </location>
</feature>
<evidence type="ECO:0000259" key="6">
    <source>
        <dbReference type="PROSITE" id="PS50835"/>
    </source>
</evidence>
<dbReference type="AlphaFoldDB" id="B0CLZ7"/>
<dbReference type="ZFIN" id="ZDB-GENE-010724-14">
    <property type="gene designation" value="ceacam1"/>
</dbReference>
<keyword evidence="1 5" id="KW-0732">Signal</keyword>
<dbReference type="InterPro" id="IPR013783">
    <property type="entry name" value="Ig-like_fold"/>
</dbReference>
<gene>
    <name evidence="9 10" type="primary">ceacam1</name>
    <name evidence="9" type="synonym">hm:zeh0068</name>
    <name evidence="9" type="synonym">zeh0068</name>
</gene>
<feature type="chain" id="PRO_5035036070" evidence="5 9">
    <location>
        <begin position="19"/>
        <end position="1025"/>
    </location>
</feature>
<feature type="domain" description="Ig-like" evidence="6">
    <location>
        <begin position="844"/>
        <end position="910"/>
    </location>
</feature>
<reference evidence="9" key="7">
    <citation type="journal article" date="2023" name="FEBS Lett.">
        <title>FK506-binding protein 5 regulates cell quiescence-proliferation decision in zebrafish epithelium.</title>
        <authorList>
            <person name="Li Y."/>
            <person name="Liu C."/>
            <person name="Bai X."/>
            <person name="Li M."/>
            <person name="Duan C."/>
        </authorList>
    </citation>
    <scope>NUCLEOTIDE SEQUENCE</scope>
</reference>
<dbReference type="RefSeq" id="NP_001107266.1">
    <property type="nucleotide sequence ID" value="NM_001113794.1"/>
</dbReference>
<dbReference type="Reactome" id="R-DRE-202733">
    <property type="pathway name" value="Cell surface interactions at the vascular wall"/>
</dbReference>
<dbReference type="InterPro" id="IPR003599">
    <property type="entry name" value="Ig_sub"/>
</dbReference>
<dbReference type="GlyGen" id="B0CLZ7">
    <property type="glycosylation" value="2 sites"/>
</dbReference>
<evidence type="ECO:0000256" key="2">
    <source>
        <dbReference type="ARBA" id="ARBA00023157"/>
    </source>
</evidence>
<evidence type="ECO:0000313" key="8">
    <source>
        <dbReference type="Proteomes" id="UP000000437"/>
    </source>
</evidence>
<name>B0CLZ7_DANRE</name>
<accession>B0CLZ7</accession>
<keyword evidence="8" id="KW-1185">Reference proteome</keyword>
<dbReference type="SMART" id="SM00408">
    <property type="entry name" value="IGc2"/>
    <property type="match status" value="9"/>
</dbReference>
<evidence type="ECO:0000313" key="10">
    <source>
        <dbReference type="ZFIN" id="ZDB-GENE-010724-14"/>
    </source>
</evidence>
<evidence type="ECO:0000256" key="4">
    <source>
        <dbReference type="ARBA" id="ARBA00023319"/>
    </source>
</evidence>
<reference evidence="9" key="1">
    <citation type="journal article" date="2000" name="Genome Res.">
        <title>Identification, characterization, and mapping of expressed sequence tags from an embryonic zebrafish heart cDNA library.</title>
        <authorList>
            <person name="Ton C."/>
            <person name="Hwang D.M."/>
            <person name="Dempsey A.A."/>
            <person name="Tang H.C."/>
            <person name="Yoon J."/>
            <person name="Lim M."/>
            <person name="Mably J.D."/>
            <person name="Fishman M.C."/>
            <person name="Liew C.C."/>
        </authorList>
    </citation>
    <scope>NUCLEOTIDE SEQUENCE</scope>
</reference>
<dbReference type="Pfam" id="PF07679">
    <property type="entry name" value="I-set"/>
    <property type="match status" value="1"/>
</dbReference>
<dbReference type="SMART" id="SM00406">
    <property type="entry name" value="IGv"/>
    <property type="match status" value="3"/>
</dbReference>
<dbReference type="OrthoDB" id="6159398at2759"/>
<organism evidence="7">
    <name type="scientific">Danio rerio</name>
    <name type="common">Zebrafish</name>
    <name type="synonym">Brachydanio rerio</name>
    <dbReference type="NCBI Taxonomy" id="7955"/>
    <lineage>
        <taxon>Eukaryota</taxon>
        <taxon>Metazoa</taxon>
        <taxon>Chordata</taxon>
        <taxon>Craniata</taxon>
        <taxon>Vertebrata</taxon>
        <taxon>Euteleostomi</taxon>
        <taxon>Actinopterygii</taxon>
        <taxon>Neopterygii</taxon>
        <taxon>Teleostei</taxon>
        <taxon>Ostariophysi</taxon>
        <taxon>Cypriniformes</taxon>
        <taxon>Danionidae</taxon>
        <taxon>Danioninae</taxon>
        <taxon>Danio</taxon>
    </lineage>
</organism>
<reference evidence="8" key="4">
    <citation type="journal article" date="2013" name="Nature">
        <title>The zebrafish reference genome sequence and its relationship to the human genome.</title>
        <authorList>
            <consortium name="Genome Reference Consortium Zebrafish"/>
            <person name="Howe K."/>
            <person name="Clark M.D."/>
            <person name="Torroja C.F."/>
            <person name="Torrance J."/>
            <person name="Berthelot C."/>
            <person name="Muffato M."/>
            <person name="Collins J.E."/>
            <person name="Humphray S."/>
            <person name="McLaren K."/>
            <person name="Matthews L."/>
            <person name="McLaren S."/>
            <person name="Sealy I."/>
            <person name="Caccamo M."/>
            <person name="Churcher C."/>
            <person name="Scott C."/>
            <person name="Barrett J.C."/>
            <person name="Koch R."/>
            <person name="Rauch G.J."/>
            <person name="White S."/>
            <person name="Chow W."/>
            <person name="Kilian B."/>
            <person name="Quintais L.T."/>
            <person name="Guerra-Assuncao J.A."/>
            <person name="Zhou Y."/>
            <person name="Gu Y."/>
            <person name="Yen J."/>
            <person name="Vogel J.H."/>
            <person name="Eyre T."/>
            <person name="Redmond S."/>
            <person name="Banerjee R."/>
            <person name="Chi J."/>
            <person name="Fu B."/>
            <person name="Langley E."/>
            <person name="Maguire S.F."/>
            <person name="Laird G.K."/>
            <person name="Lloyd D."/>
            <person name="Kenyon E."/>
            <person name="Donaldson S."/>
            <person name="Sehra H."/>
            <person name="Almeida-King J."/>
            <person name="Loveland J."/>
            <person name="Trevanion S."/>
            <person name="Jones M."/>
            <person name="Quail M."/>
            <person name="Willey D."/>
            <person name="Hunt A."/>
            <person name="Burton J."/>
            <person name="Sims S."/>
            <person name="McLay K."/>
            <person name="Plumb B."/>
            <person name="Davis J."/>
            <person name="Clee C."/>
            <person name="Oliver K."/>
            <person name="Clark R."/>
            <person name="Riddle C."/>
            <person name="Elliot D."/>
            <person name="Eliott D."/>
            <person name="Threadgold G."/>
            <person name="Harden G."/>
            <person name="Ware D."/>
            <person name="Begum S."/>
            <person name="Mortimore B."/>
            <person name="Mortimer B."/>
            <person name="Kerry G."/>
            <person name="Heath P."/>
            <person name="Phillimore B."/>
            <person name="Tracey A."/>
            <person name="Corby N."/>
            <person name="Dunn M."/>
            <person name="Johnson C."/>
            <person name="Wood J."/>
            <person name="Clark S."/>
            <person name="Pelan S."/>
            <person name="Griffiths G."/>
            <person name="Smith M."/>
            <person name="Glithero R."/>
            <person name="Howden P."/>
            <person name="Barker N."/>
            <person name="Lloyd C."/>
            <person name="Stevens C."/>
            <person name="Harley J."/>
            <person name="Holt K."/>
            <person name="Panagiotidis G."/>
            <person name="Lovell J."/>
            <person name="Beasley H."/>
            <person name="Henderson C."/>
            <person name="Gordon D."/>
            <person name="Auger K."/>
            <person name="Wright D."/>
            <person name="Collins J."/>
            <person name="Raisen C."/>
            <person name="Dyer L."/>
            <person name="Leung K."/>
            <person name="Robertson L."/>
            <person name="Ambridge K."/>
            <person name="Leongamornlert D."/>
            <person name="McGuire S."/>
            <person name="Gilderthorp R."/>
            <person name="Griffiths C."/>
            <person name="Manthravadi D."/>
            <person name="Nichol S."/>
            <person name="Barker G."/>
            <person name="Whitehead S."/>
            <person name="Kay M."/>
            <person name="Brown J."/>
            <person name="Murnane C."/>
            <person name="Gray E."/>
            <person name="Humphries M."/>
            <person name="Sycamore N."/>
            <person name="Barker D."/>
            <person name="Saunders D."/>
            <person name="Wallis J."/>
            <person name="Babbage A."/>
            <person name="Hammond S."/>
            <person name="Mashreghi-Mohammadi M."/>
            <person name="Barr L."/>
            <person name="Martin S."/>
            <person name="Wray P."/>
            <person name="Ellington A."/>
            <person name="Matthews N."/>
            <person name="Ellwood M."/>
            <person name="Woodmansey R."/>
            <person name="Clark G."/>
            <person name="Cooper J."/>
            <person name="Cooper J."/>
            <person name="Tromans A."/>
            <person name="Grafham D."/>
            <person name="Skuce C."/>
            <person name="Pandian R."/>
            <person name="Andrews R."/>
            <person name="Harrison E."/>
            <person name="Kimberley A."/>
            <person name="Garnett J."/>
            <person name="Fosker N."/>
            <person name="Hall R."/>
            <person name="Garner P."/>
            <person name="Kelly D."/>
            <person name="Bird C."/>
            <person name="Palmer S."/>
            <person name="Gehring I."/>
            <person name="Berger A."/>
            <person name="Dooley C.M."/>
            <person name="Ersan-Urun Z."/>
            <person name="Eser C."/>
            <person name="Geiger H."/>
            <person name="Geisler M."/>
            <person name="Karotki L."/>
            <person name="Kirn A."/>
            <person name="Konantz J."/>
            <person name="Konantz M."/>
            <person name="Oberlander M."/>
            <person name="Rudolph-Geiger S."/>
            <person name="Teucke M."/>
            <person name="Lanz C."/>
            <person name="Raddatz G."/>
            <person name="Osoegawa K."/>
            <person name="Zhu B."/>
            <person name="Rapp A."/>
            <person name="Widaa S."/>
            <person name="Langford C."/>
            <person name="Yang F."/>
            <person name="Schuster S.C."/>
            <person name="Carter N.P."/>
            <person name="Harrow J."/>
            <person name="Ning Z."/>
            <person name="Herrero J."/>
            <person name="Searle S.M."/>
            <person name="Enright A."/>
            <person name="Geisler R."/>
            <person name="Plasterk R.H."/>
            <person name="Lee C."/>
            <person name="Westerfield M."/>
            <person name="de Jong P.J."/>
            <person name="Zon L.I."/>
            <person name="Postlethwait J.H."/>
            <person name="Nusslein-Volhard C."/>
            <person name="Hubbard T.J."/>
            <person name="Roest Crollius H."/>
            <person name="Rogers J."/>
            <person name="Stemple D.L."/>
        </authorList>
    </citation>
    <scope>NUCLEOTIDE SEQUENCE [LARGE SCALE GENOMIC DNA]</scope>
</reference>
<feature type="domain" description="Ig-like" evidence="6">
    <location>
        <begin position="567"/>
        <end position="647"/>
    </location>
</feature>
<dbReference type="InterPro" id="IPR013106">
    <property type="entry name" value="Ig_V-set"/>
</dbReference>